<gene>
    <name evidence="2" type="ORF">WOLCODRAFT_150707</name>
</gene>
<keyword evidence="3" id="KW-1185">Reference proteome</keyword>
<accession>A0A2H3JWX7</accession>
<feature type="region of interest" description="Disordered" evidence="1">
    <location>
        <begin position="202"/>
        <end position="255"/>
    </location>
</feature>
<evidence type="ECO:0000313" key="3">
    <source>
        <dbReference type="Proteomes" id="UP000218811"/>
    </source>
</evidence>
<dbReference type="EMBL" id="KB468113">
    <property type="protein sequence ID" value="PCH40677.1"/>
    <property type="molecule type" value="Genomic_DNA"/>
</dbReference>
<name>A0A2H3JWX7_WOLCO</name>
<evidence type="ECO:0000256" key="1">
    <source>
        <dbReference type="SAM" id="MobiDB-lite"/>
    </source>
</evidence>
<sequence length="326" mass="36468">MQGYIRGFLTPEDAQRPRGTPQRTYSPQHLQIRHALLWYRAKGPFAGRSNGWTDLFDITQDLTHVYNQYINITEDLVRMQGGISWQRENLGGLVDRLIDRMAATTSSRVRHALNDFEDREHVMTNQPDYTPQPARLFSTDERSRLPEEQELENRRNVFLIWEATGDANHLHARRALGLPQLTTTGDILRSLPARSMRELHRGMNGTPPLYPDGSHRTSSEHTTTSDTGRTNISAISLPSGYQRGPPLNSPVDNADPRATGSLTVPTIFAGVVDSINQVIDRMSAGNTLFGGPQQPPPSAEMGTYTMNRIPRPSEEADRNLSGMTNA</sequence>
<dbReference type="AlphaFoldDB" id="A0A2H3JWX7"/>
<protein>
    <submittedName>
        <fullName evidence="2">Uncharacterized protein</fullName>
    </submittedName>
</protein>
<proteinExistence type="predicted"/>
<dbReference type="Proteomes" id="UP000218811">
    <property type="component" value="Unassembled WGS sequence"/>
</dbReference>
<organism evidence="2 3">
    <name type="scientific">Wolfiporia cocos (strain MD-104)</name>
    <name type="common">Brown rot fungus</name>
    <dbReference type="NCBI Taxonomy" id="742152"/>
    <lineage>
        <taxon>Eukaryota</taxon>
        <taxon>Fungi</taxon>
        <taxon>Dikarya</taxon>
        <taxon>Basidiomycota</taxon>
        <taxon>Agaricomycotina</taxon>
        <taxon>Agaricomycetes</taxon>
        <taxon>Polyporales</taxon>
        <taxon>Phaeolaceae</taxon>
        <taxon>Wolfiporia</taxon>
    </lineage>
</organism>
<reference evidence="2 3" key="1">
    <citation type="journal article" date="2012" name="Science">
        <title>The Paleozoic origin of enzymatic lignin decomposition reconstructed from 31 fungal genomes.</title>
        <authorList>
            <person name="Floudas D."/>
            <person name="Binder M."/>
            <person name="Riley R."/>
            <person name="Barry K."/>
            <person name="Blanchette R.A."/>
            <person name="Henrissat B."/>
            <person name="Martinez A.T."/>
            <person name="Otillar R."/>
            <person name="Spatafora J.W."/>
            <person name="Yadav J.S."/>
            <person name="Aerts A."/>
            <person name="Benoit I."/>
            <person name="Boyd A."/>
            <person name="Carlson A."/>
            <person name="Copeland A."/>
            <person name="Coutinho P.M."/>
            <person name="de Vries R.P."/>
            <person name="Ferreira P."/>
            <person name="Findley K."/>
            <person name="Foster B."/>
            <person name="Gaskell J."/>
            <person name="Glotzer D."/>
            <person name="Gorecki P."/>
            <person name="Heitman J."/>
            <person name="Hesse C."/>
            <person name="Hori C."/>
            <person name="Igarashi K."/>
            <person name="Jurgens J.A."/>
            <person name="Kallen N."/>
            <person name="Kersten P."/>
            <person name="Kohler A."/>
            <person name="Kuees U."/>
            <person name="Kumar T.K.A."/>
            <person name="Kuo A."/>
            <person name="LaButti K."/>
            <person name="Larrondo L.F."/>
            <person name="Lindquist E."/>
            <person name="Ling A."/>
            <person name="Lombard V."/>
            <person name="Lucas S."/>
            <person name="Lundell T."/>
            <person name="Martin R."/>
            <person name="McLaughlin D.J."/>
            <person name="Morgenstern I."/>
            <person name="Morin E."/>
            <person name="Murat C."/>
            <person name="Nagy L.G."/>
            <person name="Nolan M."/>
            <person name="Ohm R.A."/>
            <person name="Patyshakuliyeva A."/>
            <person name="Rokas A."/>
            <person name="Ruiz-Duenas F.J."/>
            <person name="Sabat G."/>
            <person name="Salamov A."/>
            <person name="Samejima M."/>
            <person name="Schmutz J."/>
            <person name="Slot J.C."/>
            <person name="St John F."/>
            <person name="Stenlid J."/>
            <person name="Sun H."/>
            <person name="Sun S."/>
            <person name="Syed K."/>
            <person name="Tsang A."/>
            <person name="Wiebenga A."/>
            <person name="Young D."/>
            <person name="Pisabarro A."/>
            <person name="Eastwood D.C."/>
            <person name="Martin F."/>
            <person name="Cullen D."/>
            <person name="Grigoriev I.V."/>
            <person name="Hibbett D.S."/>
        </authorList>
    </citation>
    <scope>NUCLEOTIDE SEQUENCE [LARGE SCALE GENOMIC DNA]</scope>
    <source>
        <strain evidence="2 3">MD-104</strain>
    </source>
</reference>
<evidence type="ECO:0000313" key="2">
    <source>
        <dbReference type="EMBL" id="PCH40677.1"/>
    </source>
</evidence>